<gene>
    <name evidence="1" type="ORF">DFR39_104144</name>
</gene>
<dbReference type="AlphaFoldDB" id="A0A4R6N350"/>
<reference evidence="1 2" key="1">
    <citation type="submission" date="2019-03" db="EMBL/GenBank/DDBJ databases">
        <title>Genomic Encyclopedia of Type Strains, Phase IV (KMG-IV): sequencing the most valuable type-strain genomes for metagenomic binning, comparative biology and taxonomic classification.</title>
        <authorList>
            <person name="Goeker M."/>
        </authorList>
    </citation>
    <scope>NUCLEOTIDE SEQUENCE [LARGE SCALE GENOMIC DNA]</scope>
    <source>
        <strain evidence="1 2">DSM 25082</strain>
    </source>
</reference>
<dbReference type="RefSeq" id="WP_133603562.1">
    <property type="nucleotide sequence ID" value="NZ_JAUFPJ010000004.1"/>
</dbReference>
<proteinExistence type="predicted"/>
<name>A0A4R6N350_9BURK</name>
<sequence length="117" mass="12561">MSGALNPELAQAAGLIALRAEAAARGLTLGRLAQAKLLESLDKHRAAQGAESLPGKTWRLMALRTRTVLVMLAAKTDGDPREVARKPWEALDEADRDSIAACARTLRRDLADVSSLF</sequence>
<evidence type="ECO:0000313" key="2">
    <source>
        <dbReference type="Proteomes" id="UP000295357"/>
    </source>
</evidence>
<dbReference type="Proteomes" id="UP000295357">
    <property type="component" value="Unassembled WGS sequence"/>
</dbReference>
<comment type="caution">
    <text evidence="1">The sequence shown here is derived from an EMBL/GenBank/DDBJ whole genome shotgun (WGS) entry which is preliminary data.</text>
</comment>
<dbReference type="EMBL" id="SNXE01000004">
    <property type="protein sequence ID" value="TDP09583.1"/>
    <property type="molecule type" value="Genomic_DNA"/>
</dbReference>
<protein>
    <submittedName>
        <fullName evidence="1">Uncharacterized protein</fullName>
    </submittedName>
</protein>
<accession>A0A4R6N350</accession>
<organism evidence="1 2">
    <name type="scientific">Roseateles asaccharophilus</name>
    <dbReference type="NCBI Taxonomy" id="582607"/>
    <lineage>
        <taxon>Bacteria</taxon>
        <taxon>Pseudomonadati</taxon>
        <taxon>Pseudomonadota</taxon>
        <taxon>Betaproteobacteria</taxon>
        <taxon>Burkholderiales</taxon>
        <taxon>Sphaerotilaceae</taxon>
        <taxon>Roseateles</taxon>
    </lineage>
</organism>
<evidence type="ECO:0000313" key="1">
    <source>
        <dbReference type="EMBL" id="TDP09583.1"/>
    </source>
</evidence>
<dbReference type="OrthoDB" id="9960021at2"/>
<keyword evidence="2" id="KW-1185">Reference proteome</keyword>